<dbReference type="Proteomes" id="UP001596108">
    <property type="component" value="Unassembled WGS sequence"/>
</dbReference>
<feature type="transmembrane region" description="Helical" evidence="2">
    <location>
        <begin position="12"/>
        <end position="30"/>
    </location>
</feature>
<organism evidence="4 5">
    <name type="scientific">Cohnella yongneupensis</name>
    <dbReference type="NCBI Taxonomy" id="425006"/>
    <lineage>
        <taxon>Bacteria</taxon>
        <taxon>Bacillati</taxon>
        <taxon>Bacillota</taxon>
        <taxon>Bacilli</taxon>
        <taxon>Bacillales</taxon>
        <taxon>Paenibacillaceae</taxon>
        <taxon>Cohnella</taxon>
    </lineage>
</organism>
<keyword evidence="5" id="KW-1185">Reference proteome</keyword>
<name>A0ABW0R2E3_9BACL</name>
<proteinExistence type="inferred from homology"/>
<evidence type="ECO:0000259" key="3">
    <source>
        <dbReference type="SMART" id="SM00867"/>
    </source>
</evidence>
<comment type="similarity">
    <text evidence="1">Belongs to the UPF0312 family.</text>
</comment>
<sequence length="235" mass="26062">MNIKWRKRNLWLLFSSFGILIVAAVGYWMYDYYAGNHIRIIEVIQEDAVDTAAASPAGGSGWDASLLDKQWNIAEGSQVYFSVKTSIEAVAFSLSKIEGSWDFHLQEPSRMKAHATIDVTSLDSGNGSRDNDIRGSSYLNVSAYPNATFELSSIEQWPDDRAAGEALTFKMNGALTVKGITKNVQFDCKTKYENGQLKLSGQTVVTFGDFGMRNPHLLVLNTENNVKISFQLVLS</sequence>
<dbReference type="PANTHER" id="PTHR34406:SF1">
    <property type="entry name" value="PROTEIN YCEI"/>
    <property type="match status" value="1"/>
</dbReference>
<dbReference type="SMART" id="SM00867">
    <property type="entry name" value="YceI"/>
    <property type="match status" value="1"/>
</dbReference>
<protein>
    <submittedName>
        <fullName evidence="4">YceI family protein</fullName>
    </submittedName>
</protein>
<dbReference type="SUPFAM" id="SSF101874">
    <property type="entry name" value="YceI-like"/>
    <property type="match status" value="1"/>
</dbReference>
<evidence type="ECO:0000256" key="2">
    <source>
        <dbReference type="SAM" id="Phobius"/>
    </source>
</evidence>
<dbReference type="Gene3D" id="2.40.128.110">
    <property type="entry name" value="Lipid/polyisoprenoid-binding, YceI-like"/>
    <property type="match status" value="1"/>
</dbReference>
<dbReference type="PANTHER" id="PTHR34406">
    <property type="entry name" value="PROTEIN YCEI"/>
    <property type="match status" value="1"/>
</dbReference>
<evidence type="ECO:0000256" key="1">
    <source>
        <dbReference type="ARBA" id="ARBA00008812"/>
    </source>
</evidence>
<keyword evidence="2" id="KW-1133">Transmembrane helix</keyword>
<keyword evidence="2" id="KW-0812">Transmembrane</keyword>
<comment type="caution">
    <text evidence="4">The sequence shown here is derived from an EMBL/GenBank/DDBJ whole genome shotgun (WGS) entry which is preliminary data.</text>
</comment>
<dbReference type="Pfam" id="PF04264">
    <property type="entry name" value="YceI"/>
    <property type="match status" value="1"/>
</dbReference>
<gene>
    <name evidence="4" type="ORF">ACFPQ4_18460</name>
</gene>
<dbReference type="InterPro" id="IPR036761">
    <property type="entry name" value="TTHA0802/YceI-like_sf"/>
</dbReference>
<dbReference type="InterPro" id="IPR007372">
    <property type="entry name" value="Lipid/polyisoprenoid-bd_YceI"/>
</dbReference>
<dbReference type="RefSeq" id="WP_378113368.1">
    <property type="nucleotide sequence ID" value="NZ_JBHSNC010000054.1"/>
</dbReference>
<accession>A0ABW0R2E3</accession>
<evidence type="ECO:0000313" key="5">
    <source>
        <dbReference type="Proteomes" id="UP001596108"/>
    </source>
</evidence>
<evidence type="ECO:0000313" key="4">
    <source>
        <dbReference type="EMBL" id="MFC5531406.1"/>
    </source>
</evidence>
<dbReference type="EMBL" id="JBHSNC010000054">
    <property type="protein sequence ID" value="MFC5531406.1"/>
    <property type="molecule type" value="Genomic_DNA"/>
</dbReference>
<reference evidence="5" key="1">
    <citation type="journal article" date="2019" name="Int. J. Syst. Evol. Microbiol.">
        <title>The Global Catalogue of Microorganisms (GCM) 10K type strain sequencing project: providing services to taxonomists for standard genome sequencing and annotation.</title>
        <authorList>
            <consortium name="The Broad Institute Genomics Platform"/>
            <consortium name="The Broad Institute Genome Sequencing Center for Infectious Disease"/>
            <person name="Wu L."/>
            <person name="Ma J."/>
        </authorList>
    </citation>
    <scope>NUCLEOTIDE SEQUENCE [LARGE SCALE GENOMIC DNA]</scope>
    <source>
        <strain evidence="5">CGMCC 1.18578</strain>
    </source>
</reference>
<feature type="domain" description="Lipid/polyisoprenoid-binding YceI-like" evidence="3">
    <location>
        <begin position="70"/>
        <end position="235"/>
    </location>
</feature>
<keyword evidence="2" id="KW-0472">Membrane</keyword>